<evidence type="ECO:0000313" key="22">
    <source>
        <dbReference type="Proteomes" id="UP000002939"/>
    </source>
</evidence>
<comment type="similarity">
    <text evidence="13 19">Belongs to the ThiI family.</text>
</comment>
<dbReference type="AlphaFoldDB" id="D0BJT0"/>
<dbReference type="GO" id="GO:0004810">
    <property type="term" value="F:CCA tRNA nucleotidyltransferase activity"/>
    <property type="evidence" value="ECO:0007669"/>
    <property type="project" value="InterPro"/>
</dbReference>
<dbReference type="Pfam" id="PF22025">
    <property type="entry name" value="ThiI_fer"/>
    <property type="match status" value="1"/>
</dbReference>
<keyword evidence="6 19" id="KW-0547">Nucleotide-binding</keyword>
<evidence type="ECO:0000256" key="7">
    <source>
        <dbReference type="ARBA" id="ARBA00022840"/>
    </source>
</evidence>
<keyword evidence="7 19" id="KW-0067">ATP-binding</keyword>
<dbReference type="Proteomes" id="UP000002939">
    <property type="component" value="Unassembled WGS sequence"/>
</dbReference>
<dbReference type="Gene3D" id="3.30.2130.30">
    <property type="match status" value="1"/>
</dbReference>
<gene>
    <name evidence="19" type="primary">thiI</name>
    <name evidence="21" type="ORF">HMPREF0446_00215</name>
</gene>
<dbReference type="PROSITE" id="PS51165">
    <property type="entry name" value="THUMP"/>
    <property type="match status" value="1"/>
</dbReference>
<evidence type="ECO:0000256" key="3">
    <source>
        <dbReference type="ARBA" id="ARBA00022490"/>
    </source>
</evidence>
<dbReference type="InterPro" id="IPR014729">
    <property type="entry name" value="Rossmann-like_a/b/a_fold"/>
</dbReference>
<reference evidence="21" key="1">
    <citation type="submission" date="2009-09" db="EMBL/GenBank/DDBJ databases">
        <authorList>
            <consortium name="The Broad Institute Genome Sequencing Platform"/>
            <person name="Ward D."/>
            <person name="Feldgarden M."/>
            <person name="Earl A."/>
            <person name="Young S.K."/>
            <person name="Zeng Q."/>
            <person name="Koehrsen M."/>
            <person name="Alvarado L."/>
            <person name="Berlin A."/>
            <person name="Bochicchio J."/>
            <person name="Borenstein D."/>
            <person name="Chapman S.B."/>
            <person name="Chen Z."/>
            <person name="Engels R."/>
            <person name="Freedman E."/>
            <person name="Gellesch M."/>
            <person name="Goldberg J."/>
            <person name="Griggs A."/>
            <person name="Gujja S."/>
            <person name="Heilman E."/>
            <person name="Heiman D."/>
            <person name="Hepburn T."/>
            <person name="Howarth C."/>
            <person name="Jen D."/>
            <person name="Larson L."/>
            <person name="Lewis B."/>
            <person name="Mehta T."/>
            <person name="Park D."/>
            <person name="Pearson M."/>
            <person name="Roberts A."/>
            <person name="Saif S."/>
            <person name="Shea T."/>
            <person name="Shenoy N."/>
            <person name="Sisk P."/>
            <person name="Stolte C."/>
            <person name="Sykes S."/>
            <person name="Thomson T."/>
            <person name="Walk T."/>
            <person name="White J."/>
            <person name="Yandava C."/>
            <person name="Sibley C.D."/>
            <person name="Field T.R."/>
            <person name="Grinwis M."/>
            <person name="Eshaghurshan C.S."/>
            <person name="Surette M.G."/>
            <person name="Haas B."/>
            <person name="Nusbaum C."/>
            <person name="Birren B."/>
        </authorList>
    </citation>
    <scope>NUCLEOTIDE SEQUENCE [LARGE SCALE GENOMIC DNA]</scope>
    <source>
        <strain evidence="21">ATCC 700633</strain>
    </source>
</reference>
<dbReference type="InterPro" id="IPR050102">
    <property type="entry name" value="tRNA_sulfurtransferase_ThiI"/>
</dbReference>
<dbReference type="GO" id="GO:0005829">
    <property type="term" value="C:cytosol"/>
    <property type="evidence" value="ECO:0007669"/>
    <property type="project" value="TreeGrafter"/>
</dbReference>
<comment type="caution">
    <text evidence="21">The sequence shown here is derived from an EMBL/GenBank/DDBJ whole genome shotgun (WGS) entry which is preliminary data.</text>
</comment>
<dbReference type="RefSeq" id="WP_006702490.1">
    <property type="nucleotide sequence ID" value="NZ_KI391971.1"/>
</dbReference>
<evidence type="ECO:0000256" key="1">
    <source>
        <dbReference type="ARBA" id="ARBA00004496"/>
    </source>
</evidence>
<feature type="binding site" evidence="19">
    <location>
        <begin position="207"/>
        <end position="208"/>
    </location>
    <ligand>
        <name>ATP</name>
        <dbReference type="ChEBI" id="CHEBI:30616"/>
    </ligand>
</feature>
<comment type="function">
    <text evidence="12 19">Catalyzes the ATP-dependent transfer of a sulfur to tRNA to produce 4-thiouridine in position 8 of tRNAs, which functions as a near-UV photosensor. Also catalyzes the transfer of sulfur to the sulfur carrier protein ThiS, forming ThiS-thiocarboxylate. This is a step in the synthesis of thiazole, in the thiamine biosynthesis pathway. The sulfur is donated as persulfide by IscS.</text>
</comment>
<evidence type="ECO:0000313" key="21">
    <source>
        <dbReference type="EMBL" id="EEW93333.1"/>
    </source>
</evidence>
<evidence type="ECO:0000256" key="14">
    <source>
        <dbReference type="ARBA" id="ARBA00066827"/>
    </source>
</evidence>
<feature type="domain" description="THUMP" evidence="20">
    <location>
        <begin position="59"/>
        <end position="164"/>
    </location>
</feature>
<dbReference type="GO" id="GO:0009229">
    <property type="term" value="P:thiamine diphosphate biosynthetic process"/>
    <property type="evidence" value="ECO:0007669"/>
    <property type="project" value="UniProtKB-UniRule"/>
</dbReference>
<dbReference type="PANTHER" id="PTHR43209:SF1">
    <property type="entry name" value="TRNA SULFURTRANSFERASE"/>
    <property type="match status" value="1"/>
</dbReference>
<dbReference type="InterPro" id="IPR003720">
    <property type="entry name" value="tRNA_STrfase"/>
</dbReference>
<dbReference type="GO" id="GO:0140741">
    <property type="term" value="F:tRNA-uracil-4 sulfurtransferase activity"/>
    <property type="evidence" value="ECO:0007669"/>
    <property type="project" value="UniProtKB-EC"/>
</dbReference>
<dbReference type="NCBIfam" id="TIGR00342">
    <property type="entry name" value="tRNA uracil 4-sulfurtransferase ThiI"/>
    <property type="match status" value="1"/>
</dbReference>
<dbReference type="GO" id="GO:0000049">
    <property type="term" value="F:tRNA binding"/>
    <property type="evidence" value="ECO:0007669"/>
    <property type="project" value="UniProtKB-UniRule"/>
</dbReference>
<evidence type="ECO:0000256" key="10">
    <source>
        <dbReference type="ARBA" id="ARBA00050570"/>
    </source>
</evidence>
<dbReference type="InterPro" id="IPR020536">
    <property type="entry name" value="ThiI_AANH"/>
</dbReference>
<evidence type="ECO:0000259" key="20">
    <source>
        <dbReference type="PROSITE" id="PS51165"/>
    </source>
</evidence>
<name>D0BJT0_9LACT</name>
<dbReference type="OrthoDB" id="9773948at2"/>
<dbReference type="SMART" id="SM00981">
    <property type="entry name" value="THUMP"/>
    <property type="match status" value="1"/>
</dbReference>
<evidence type="ECO:0000256" key="19">
    <source>
        <dbReference type="HAMAP-Rule" id="MF_00021"/>
    </source>
</evidence>
<keyword evidence="9 19" id="KW-0784">Thiamine biosynthesis</keyword>
<comment type="pathway">
    <text evidence="2 19">Cofactor biosynthesis; thiamine diphosphate biosynthesis.</text>
</comment>
<dbReference type="UniPathway" id="UPA00060"/>
<evidence type="ECO:0000256" key="16">
    <source>
        <dbReference type="ARBA" id="ARBA00075337"/>
    </source>
</evidence>
<feature type="binding site" evidence="19">
    <location>
        <position position="295"/>
    </location>
    <ligand>
        <name>ATP</name>
        <dbReference type="ChEBI" id="CHEBI:30616"/>
    </ligand>
</feature>
<keyword evidence="4 19" id="KW-0820">tRNA-binding</keyword>
<evidence type="ECO:0000256" key="17">
    <source>
        <dbReference type="ARBA" id="ARBA00077849"/>
    </source>
</evidence>
<organism evidence="21 22">
    <name type="scientific">Granulicatella elegans ATCC 700633</name>
    <dbReference type="NCBI Taxonomy" id="626369"/>
    <lineage>
        <taxon>Bacteria</taxon>
        <taxon>Bacillati</taxon>
        <taxon>Bacillota</taxon>
        <taxon>Bacilli</taxon>
        <taxon>Lactobacillales</taxon>
        <taxon>Carnobacteriaceae</taxon>
        <taxon>Granulicatella</taxon>
    </lineage>
</organism>
<dbReference type="Pfam" id="PF02568">
    <property type="entry name" value="ThiI"/>
    <property type="match status" value="1"/>
</dbReference>
<dbReference type="GO" id="GO:0009228">
    <property type="term" value="P:thiamine biosynthetic process"/>
    <property type="evidence" value="ECO:0007669"/>
    <property type="project" value="UniProtKB-KW"/>
</dbReference>
<evidence type="ECO:0000256" key="13">
    <source>
        <dbReference type="ARBA" id="ARBA00061472"/>
    </source>
</evidence>
<evidence type="ECO:0000256" key="12">
    <source>
        <dbReference type="ARBA" id="ARBA00058382"/>
    </source>
</evidence>
<evidence type="ECO:0000256" key="6">
    <source>
        <dbReference type="ARBA" id="ARBA00022741"/>
    </source>
</evidence>
<dbReference type="Pfam" id="PF02926">
    <property type="entry name" value="THUMP"/>
    <property type="match status" value="1"/>
</dbReference>
<evidence type="ECO:0000256" key="11">
    <source>
        <dbReference type="ARBA" id="ARBA00052330"/>
    </source>
</evidence>
<proteinExistence type="inferred from homology"/>
<evidence type="ECO:0000256" key="18">
    <source>
        <dbReference type="ARBA" id="ARBA00080570"/>
    </source>
</evidence>
<comment type="catalytic activity">
    <reaction evidence="10 19">
        <text>[ThiI sulfur-carrier protein]-S-sulfanyl-L-cysteine + a uridine in tRNA + 2 reduced [2Fe-2S]-[ferredoxin] + ATP + H(+) = [ThiI sulfur-carrier protein]-L-cysteine + a 4-thiouridine in tRNA + 2 oxidized [2Fe-2S]-[ferredoxin] + AMP + diphosphate</text>
        <dbReference type="Rhea" id="RHEA:24176"/>
        <dbReference type="Rhea" id="RHEA-COMP:10000"/>
        <dbReference type="Rhea" id="RHEA-COMP:10001"/>
        <dbReference type="Rhea" id="RHEA-COMP:13337"/>
        <dbReference type="Rhea" id="RHEA-COMP:13338"/>
        <dbReference type="Rhea" id="RHEA-COMP:13339"/>
        <dbReference type="Rhea" id="RHEA-COMP:13340"/>
        <dbReference type="ChEBI" id="CHEBI:15378"/>
        <dbReference type="ChEBI" id="CHEBI:29950"/>
        <dbReference type="ChEBI" id="CHEBI:30616"/>
        <dbReference type="ChEBI" id="CHEBI:33019"/>
        <dbReference type="ChEBI" id="CHEBI:33737"/>
        <dbReference type="ChEBI" id="CHEBI:33738"/>
        <dbReference type="ChEBI" id="CHEBI:61963"/>
        <dbReference type="ChEBI" id="CHEBI:65315"/>
        <dbReference type="ChEBI" id="CHEBI:136798"/>
        <dbReference type="ChEBI" id="CHEBI:456215"/>
        <dbReference type="EC" id="2.8.1.4"/>
    </reaction>
</comment>
<dbReference type="HOGENOM" id="CLU_037952_4_0_9"/>
<keyword evidence="22" id="KW-1185">Reference proteome</keyword>
<feature type="binding site" evidence="19">
    <location>
        <begin position="182"/>
        <end position="183"/>
    </location>
    <ligand>
        <name>ATP</name>
        <dbReference type="ChEBI" id="CHEBI:30616"/>
    </ligand>
</feature>
<evidence type="ECO:0000256" key="9">
    <source>
        <dbReference type="ARBA" id="ARBA00022977"/>
    </source>
</evidence>
<dbReference type="HAMAP" id="MF_00021">
    <property type="entry name" value="ThiI"/>
    <property type="match status" value="1"/>
</dbReference>
<evidence type="ECO:0000256" key="5">
    <source>
        <dbReference type="ARBA" id="ARBA00022679"/>
    </source>
</evidence>
<feature type="binding site" evidence="19">
    <location>
        <position position="264"/>
    </location>
    <ligand>
        <name>ATP</name>
        <dbReference type="ChEBI" id="CHEBI:30616"/>
    </ligand>
</feature>
<dbReference type="SUPFAM" id="SSF143437">
    <property type="entry name" value="THUMP domain-like"/>
    <property type="match status" value="1"/>
</dbReference>
<dbReference type="STRING" id="626369.HMPREF0446_00215"/>
<dbReference type="FunFam" id="3.40.50.620:FF:000053">
    <property type="entry name" value="Probable tRNA sulfurtransferase"/>
    <property type="match status" value="1"/>
</dbReference>
<dbReference type="InterPro" id="IPR004114">
    <property type="entry name" value="THUMP_dom"/>
</dbReference>
<dbReference type="InterPro" id="IPR049961">
    <property type="entry name" value="ThiI_N"/>
</dbReference>
<keyword evidence="8 19" id="KW-0694">RNA-binding</keyword>
<comment type="catalytic activity">
    <reaction evidence="11 19">
        <text>[ThiS sulfur-carrier protein]-C-terminal Gly-Gly-AMP + S-sulfanyl-L-cysteinyl-[cysteine desulfurase] + AH2 = [ThiS sulfur-carrier protein]-C-terminal-Gly-aminoethanethioate + L-cysteinyl-[cysteine desulfurase] + A + AMP + 2 H(+)</text>
        <dbReference type="Rhea" id="RHEA:43340"/>
        <dbReference type="Rhea" id="RHEA-COMP:12157"/>
        <dbReference type="Rhea" id="RHEA-COMP:12158"/>
        <dbReference type="Rhea" id="RHEA-COMP:12910"/>
        <dbReference type="Rhea" id="RHEA-COMP:19908"/>
        <dbReference type="ChEBI" id="CHEBI:13193"/>
        <dbReference type="ChEBI" id="CHEBI:15378"/>
        <dbReference type="ChEBI" id="CHEBI:17499"/>
        <dbReference type="ChEBI" id="CHEBI:29950"/>
        <dbReference type="ChEBI" id="CHEBI:61963"/>
        <dbReference type="ChEBI" id="CHEBI:90618"/>
        <dbReference type="ChEBI" id="CHEBI:232372"/>
        <dbReference type="ChEBI" id="CHEBI:456215"/>
    </reaction>
</comment>
<evidence type="ECO:0000256" key="4">
    <source>
        <dbReference type="ARBA" id="ARBA00022555"/>
    </source>
</evidence>
<comment type="subcellular location">
    <subcellularLocation>
        <location evidence="1 19">Cytoplasm</location>
    </subcellularLocation>
</comment>
<dbReference type="CDD" id="cd01712">
    <property type="entry name" value="PPase_ThiI"/>
    <property type="match status" value="1"/>
</dbReference>
<dbReference type="CDD" id="cd11716">
    <property type="entry name" value="THUMP_ThiI"/>
    <property type="match status" value="1"/>
</dbReference>
<keyword evidence="5 19" id="KW-0808">Transferase</keyword>
<dbReference type="eggNOG" id="COG0301">
    <property type="taxonomic scope" value="Bacteria"/>
</dbReference>
<dbReference type="PANTHER" id="PTHR43209">
    <property type="entry name" value="TRNA SULFURTRANSFERASE"/>
    <property type="match status" value="1"/>
</dbReference>
<dbReference type="InterPro" id="IPR049962">
    <property type="entry name" value="THUMP_ThiI"/>
</dbReference>
<dbReference type="Gene3D" id="3.40.50.620">
    <property type="entry name" value="HUPs"/>
    <property type="match status" value="1"/>
</dbReference>
<evidence type="ECO:0000256" key="8">
    <source>
        <dbReference type="ARBA" id="ARBA00022884"/>
    </source>
</evidence>
<reference evidence="21" key="2">
    <citation type="submission" date="2011-10" db="EMBL/GenBank/DDBJ databases">
        <title>The Genome Sequence of Granulicatella elegans ATCC 700633.</title>
        <authorList>
            <consortium name="The Broad Institute Genome Sequencing Platform"/>
            <consortium name="The Broad Institute Genome Sequencing Center for Infectious Disease"/>
            <person name="Earl A."/>
            <person name="Ward D."/>
            <person name="Feldgarden M."/>
            <person name="Gevers D."/>
            <person name="Sibley C.D."/>
            <person name="Field T.R."/>
            <person name="Grinwis M."/>
            <person name="Eshaghurshan C.S."/>
            <person name="Surette M.G."/>
            <person name="Young S.K."/>
            <person name="Zeng Q."/>
            <person name="Gargeya S."/>
            <person name="Fitzgerald M."/>
            <person name="Haas B."/>
            <person name="Abouelleil A."/>
            <person name="Alvarado L."/>
            <person name="Arachchi H.M."/>
            <person name="Berlin A."/>
            <person name="Brown A."/>
            <person name="Chapman S.B."/>
            <person name="Chen Z."/>
            <person name="Dunbar C."/>
            <person name="Freedman E."/>
            <person name="Gearin G."/>
            <person name="Goldberg J."/>
            <person name="Griggs A."/>
            <person name="Gujja S."/>
            <person name="Heiman D."/>
            <person name="Howarth C."/>
            <person name="Larson L."/>
            <person name="Lui A."/>
            <person name="MacDonald P.J.P."/>
            <person name="Montmayeur A."/>
            <person name="Murphy C."/>
            <person name="Neiman D."/>
            <person name="Pearson M."/>
            <person name="Priest M."/>
            <person name="Roberts A."/>
            <person name="Saif S."/>
            <person name="Shea T."/>
            <person name="Shenoy N."/>
            <person name="Sisk P."/>
            <person name="Stolte C."/>
            <person name="Sykes S."/>
            <person name="Wortman J."/>
            <person name="Nusbaum C."/>
            <person name="Birren B."/>
        </authorList>
    </citation>
    <scope>NUCLEOTIDE SEQUENCE [LARGE SCALE GENOMIC DNA]</scope>
    <source>
        <strain evidence="21">ATCC 700633</strain>
    </source>
</reference>
<dbReference type="GO" id="GO:0005524">
    <property type="term" value="F:ATP binding"/>
    <property type="evidence" value="ECO:0007669"/>
    <property type="project" value="UniProtKB-UniRule"/>
</dbReference>
<dbReference type="InterPro" id="IPR054173">
    <property type="entry name" value="ThiI_fer"/>
</dbReference>
<dbReference type="SUPFAM" id="SSF52402">
    <property type="entry name" value="Adenine nucleotide alpha hydrolases-like"/>
    <property type="match status" value="1"/>
</dbReference>
<evidence type="ECO:0000256" key="2">
    <source>
        <dbReference type="ARBA" id="ARBA00004948"/>
    </source>
</evidence>
<keyword evidence="3 19" id="KW-0963">Cytoplasm</keyword>
<evidence type="ECO:0000256" key="15">
    <source>
        <dbReference type="ARBA" id="ARBA00071867"/>
    </source>
</evidence>
<dbReference type="GO" id="GO:0052837">
    <property type="term" value="P:thiazole biosynthetic process"/>
    <property type="evidence" value="ECO:0007669"/>
    <property type="project" value="TreeGrafter"/>
</dbReference>
<sequence>MKVRLLVRYGELSTKGRNKKMFTQKLANNIKKALMNYPQVRVFPDYDFMYLDLNGVPQEEIIPLLKPIFGIQSFSPVYILEKKMEKVKEVVLDLVGKENPNGKTFKIATKRSDHEFVMDTNEINLFLGDAVLEAYPEIRVQLKQPDITVRVDVRRQHIMVSLQTIQGAGGLPVGTSGRVSLMLSGGIDSPVAAYLAMKRGMEVQCVHFASPPYTSPQALVKTKQLAAKVAIYGGSLQFFTVPFTEIQEEIKKAVPENYLMTVMRRMMLRITDQLREKNHGLAIANGESVGQVASQTLESMIAINDVTNTPIIRPVATMDKLDIIAIAQEIDTFELSIQPFEDCCTVFAPPSPKTKPKLEKAREYESRLNVEELVRRAVENTVVEEITPNYVAEEVENSVKMDDLF</sequence>
<accession>D0BJT0</accession>
<feature type="binding site" evidence="19">
    <location>
        <position position="286"/>
    </location>
    <ligand>
        <name>ATP</name>
        <dbReference type="ChEBI" id="CHEBI:30616"/>
    </ligand>
</feature>
<dbReference type="EC" id="2.8.1.4" evidence="14 19"/>
<protein>
    <recommendedName>
        <fullName evidence="15 19">Probable tRNA sulfurtransferase</fullName>
        <ecNumber evidence="14 19">2.8.1.4</ecNumber>
    </recommendedName>
    <alternativeName>
        <fullName evidence="16 19">Sulfur carrier protein ThiS sulfurtransferase</fullName>
    </alternativeName>
    <alternativeName>
        <fullName evidence="17 19">Thiamine biosynthesis protein ThiI</fullName>
    </alternativeName>
    <alternativeName>
        <fullName evidence="18 19">tRNA 4-thiouridine synthase</fullName>
    </alternativeName>
</protein>
<dbReference type="GO" id="GO:0002937">
    <property type="term" value="P:tRNA 4-thiouridine biosynthesis"/>
    <property type="evidence" value="ECO:0007669"/>
    <property type="project" value="TreeGrafter"/>
</dbReference>
<dbReference type="EMBL" id="ACRF02000014">
    <property type="protein sequence ID" value="EEW93333.1"/>
    <property type="molecule type" value="Genomic_DNA"/>
</dbReference>